<gene>
    <name evidence="3" type="ORF">Cspa_c37850</name>
</gene>
<dbReference type="KEGG" id="csr:Cspa_c37850"/>
<dbReference type="Proteomes" id="UP000011728">
    <property type="component" value="Chromosome"/>
</dbReference>
<reference evidence="3 4" key="1">
    <citation type="submission" date="2013-02" db="EMBL/GenBank/DDBJ databases">
        <title>Genome sequence of Clostridium saccharoperbutylacetonicum N1-4(HMT).</title>
        <authorList>
            <person name="Poehlein A."/>
            <person name="Daniel R."/>
        </authorList>
    </citation>
    <scope>NUCLEOTIDE SEQUENCE [LARGE SCALE GENOMIC DNA]</scope>
    <source>
        <strain evidence="4">N1-4(HMT)</strain>
    </source>
</reference>
<sequence>MSNIIQFMTSNKLMLLLLICWSIIWKGVALWRSARNKQLIWYIVLLIVNTLGILEIIYLSFFKKKHENL</sequence>
<accession>M1LWH3</accession>
<organism evidence="3 4">
    <name type="scientific">Clostridium saccharoperbutylacetonicum N1-4(HMT)</name>
    <dbReference type="NCBI Taxonomy" id="931276"/>
    <lineage>
        <taxon>Bacteria</taxon>
        <taxon>Bacillati</taxon>
        <taxon>Bacillota</taxon>
        <taxon>Clostridia</taxon>
        <taxon>Eubacteriales</taxon>
        <taxon>Clostridiaceae</taxon>
        <taxon>Clostridium</taxon>
    </lineage>
</organism>
<feature type="domain" description="DUF5652" evidence="2">
    <location>
        <begin position="5"/>
        <end position="67"/>
    </location>
</feature>
<dbReference type="OrthoDB" id="5119798at2"/>
<dbReference type="STRING" id="36745.CLSAP_35560"/>
<evidence type="ECO:0000256" key="1">
    <source>
        <dbReference type="SAM" id="Phobius"/>
    </source>
</evidence>
<evidence type="ECO:0000313" key="4">
    <source>
        <dbReference type="Proteomes" id="UP000011728"/>
    </source>
</evidence>
<name>M1LWH3_9CLOT</name>
<dbReference type="Pfam" id="PF18893">
    <property type="entry name" value="DUF5652"/>
    <property type="match status" value="1"/>
</dbReference>
<keyword evidence="1" id="KW-0472">Membrane</keyword>
<proteinExistence type="predicted"/>
<evidence type="ECO:0000313" key="3">
    <source>
        <dbReference type="EMBL" id="AGF57545.1"/>
    </source>
</evidence>
<dbReference type="EMBL" id="CP004121">
    <property type="protein sequence ID" value="AGF57545.1"/>
    <property type="molecule type" value="Genomic_DNA"/>
</dbReference>
<dbReference type="InterPro" id="IPR043712">
    <property type="entry name" value="DUF5652"/>
</dbReference>
<keyword evidence="1" id="KW-1133">Transmembrane helix</keyword>
<keyword evidence="1" id="KW-0812">Transmembrane</keyword>
<evidence type="ECO:0000259" key="2">
    <source>
        <dbReference type="Pfam" id="PF18893"/>
    </source>
</evidence>
<protein>
    <recommendedName>
        <fullName evidence="2">DUF5652 domain-containing protein</fullName>
    </recommendedName>
</protein>
<dbReference type="AlphaFoldDB" id="M1LWH3"/>
<dbReference type="eggNOG" id="ENOG50336YP">
    <property type="taxonomic scope" value="Bacteria"/>
</dbReference>
<keyword evidence="4" id="KW-1185">Reference proteome</keyword>
<feature type="transmembrane region" description="Helical" evidence="1">
    <location>
        <begin position="39"/>
        <end position="61"/>
    </location>
</feature>
<dbReference type="HOGENOM" id="CLU_199495_0_0_9"/>